<dbReference type="Gene3D" id="3.40.50.2300">
    <property type="match status" value="1"/>
</dbReference>
<keyword evidence="7" id="KW-0597">Phosphoprotein</keyword>
<keyword evidence="3" id="KW-0902">Two-component regulatory system</keyword>
<dbReference type="GO" id="GO:0000156">
    <property type="term" value="F:phosphorelay response regulator activity"/>
    <property type="evidence" value="ECO:0007669"/>
    <property type="project" value="InterPro"/>
</dbReference>
<accession>A0A1B1YB50</accession>
<dbReference type="PROSITE" id="PS50110">
    <property type="entry name" value="RESPONSE_REGULATORY"/>
    <property type="match status" value="1"/>
</dbReference>
<evidence type="ECO:0000313" key="11">
    <source>
        <dbReference type="Proteomes" id="UP000092971"/>
    </source>
</evidence>
<feature type="modified residue" description="4-aspartylphosphate" evidence="7">
    <location>
        <position position="61"/>
    </location>
</feature>
<dbReference type="Proteomes" id="UP000092971">
    <property type="component" value="Chromosome"/>
</dbReference>
<dbReference type="RefSeq" id="WP_054632617.1">
    <property type="nucleotide sequence ID" value="NZ_CP014672.1"/>
</dbReference>
<evidence type="ECO:0000256" key="5">
    <source>
        <dbReference type="ARBA" id="ARBA00024867"/>
    </source>
</evidence>
<comment type="function">
    <text evidence="6">Required for high-level post-exponential phase expression of a series of secreted proteins.</text>
</comment>
<proteinExistence type="predicted"/>
<evidence type="ECO:0000259" key="8">
    <source>
        <dbReference type="PROSITE" id="PS50110"/>
    </source>
</evidence>
<dbReference type="InterPro" id="IPR001789">
    <property type="entry name" value="Sig_transdc_resp-reg_receiver"/>
</dbReference>
<evidence type="ECO:0000256" key="3">
    <source>
        <dbReference type="ARBA" id="ARBA00023012"/>
    </source>
</evidence>
<dbReference type="EMBL" id="CP014672">
    <property type="protein sequence ID" value="ANW97968.1"/>
    <property type="molecule type" value="Genomic_DNA"/>
</dbReference>
<dbReference type="AlphaFoldDB" id="A0A1B1YB50"/>
<keyword evidence="2" id="KW-0963">Cytoplasm</keyword>
<comment type="function">
    <text evidence="5">May play the central regulatory role in sporulation. It may be an element of the effector pathway responsible for the activation of sporulation genes in response to nutritional stress. Spo0A may act in concert with spo0H (a sigma factor) to control the expression of some genes that are critical to the sporulation process.</text>
</comment>
<dbReference type="GO" id="GO:0003677">
    <property type="term" value="F:DNA binding"/>
    <property type="evidence" value="ECO:0007669"/>
    <property type="project" value="InterPro"/>
</dbReference>
<evidence type="ECO:0000256" key="6">
    <source>
        <dbReference type="ARBA" id="ARBA00037164"/>
    </source>
</evidence>
<evidence type="ECO:0000259" key="9">
    <source>
        <dbReference type="PROSITE" id="PS50930"/>
    </source>
</evidence>
<dbReference type="PANTHER" id="PTHR37299:SF3">
    <property type="entry name" value="STAGE 0 SPORULATION PROTEIN A HOMOLOG"/>
    <property type="match status" value="1"/>
</dbReference>
<sequence length="250" mass="29253">MFNFVICEDNFNTAVILKNMVTEYANEKNLDYTVKLCHSNFEQVVEFAKSNIGHVNVYFLDIVLNEKNSTGLTLAKQIRKFDVMAYFIIITSHPELSLKVFNYKIKALDCIFKQEEDLEKRIRECLDTIISESAQINGLTLRKQITIKGINGVHTVSLGDILYFETRPGCRLIYFVLTDRTCIAFRHTMRELIKELDSRFFQCHRSFIINTRFIKRFFRNKQSCSVIMEDGKICDVARSKWKELMSHVSL</sequence>
<dbReference type="PANTHER" id="PTHR37299">
    <property type="entry name" value="TRANSCRIPTIONAL REGULATOR-RELATED"/>
    <property type="match status" value="1"/>
</dbReference>
<evidence type="ECO:0000256" key="2">
    <source>
        <dbReference type="ARBA" id="ARBA00022490"/>
    </source>
</evidence>
<gene>
    <name evidence="10" type="ORF">CSTERTH_02385</name>
</gene>
<dbReference type="Gene3D" id="2.40.50.1020">
    <property type="entry name" value="LytTr DNA-binding domain"/>
    <property type="match status" value="1"/>
</dbReference>
<feature type="domain" description="Response regulatory" evidence="8">
    <location>
        <begin position="3"/>
        <end position="128"/>
    </location>
</feature>
<dbReference type="SUPFAM" id="SSF52172">
    <property type="entry name" value="CheY-like"/>
    <property type="match status" value="1"/>
</dbReference>
<dbReference type="Pfam" id="PF00072">
    <property type="entry name" value="Response_reg"/>
    <property type="match status" value="1"/>
</dbReference>
<evidence type="ECO:0000256" key="1">
    <source>
        <dbReference type="ARBA" id="ARBA00018672"/>
    </source>
</evidence>
<evidence type="ECO:0000313" key="10">
    <source>
        <dbReference type="EMBL" id="ANW97968.1"/>
    </source>
</evidence>
<dbReference type="OrthoDB" id="9809318at2"/>
<dbReference type="PROSITE" id="PS50930">
    <property type="entry name" value="HTH_LYTTR"/>
    <property type="match status" value="1"/>
</dbReference>
<feature type="domain" description="HTH LytTR-type" evidence="9">
    <location>
        <begin position="145"/>
        <end position="250"/>
    </location>
</feature>
<evidence type="ECO:0000256" key="7">
    <source>
        <dbReference type="PROSITE-ProRule" id="PRU00169"/>
    </source>
</evidence>
<dbReference type="InterPro" id="IPR011006">
    <property type="entry name" value="CheY-like_superfamily"/>
</dbReference>
<dbReference type="InterPro" id="IPR007492">
    <property type="entry name" value="LytTR_DNA-bd_dom"/>
</dbReference>
<dbReference type="InterPro" id="IPR046947">
    <property type="entry name" value="LytR-like"/>
</dbReference>
<name>A0A1B1YB50_THEST</name>
<protein>
    <recommendedName>
        <fullName evidence="1">Stage 0 sporulation protein A homolog</fullName>
    </recommendedName>
</protein>
<evidence type="ECO:0000256" key="4">
    <source>
        <dbReference type="ARBA" id="ARBA00023159"/>
    </source>
</evidence>
<dbReference type="Pfam" id="PF04397">
    <property type="entry name" value="LytTR"/>
    <property type="match status" value="1"/>
</dbReference>
<organism evidence="10 11">
    <name type="scientific">Thermoclostridium stercorarium subsp. thermolacticum DSM 2910</name>
    <dbReference type="NCBI Taxonomy" id="1121336"/>
    <lineage>
        <taxon>Bacteria</taxon>
        <taxon>Bacillati</taxon>
        <taxon>Bacillota</taxon>
        <taxon>Clostridia</taxon>
        <taxon>Eubacteriales</taxon>
        <taxon>Oscillospiraceae</taxon>
        <taxon>Thermoclostridium</taxon>
    </lineage>
</organism>
<reference evidence="10 11" key="1">
    <citation type="submission" date="2016-02" db="EMBL/GenBank/DDBJ databases">
        <title>Comparison of Clostridium stercorarium subspecies using comparative genomics and transcriptomics.</title>
        <authorList>
            <person name="Schellenberg J."/>
            <person name="Thallinger G."/>
            <person name="Levin D.B."/>
            <person name="Zhang X."/>
            <person name="Alvare G."/>
            <person name="Fristensky B."/>
            <person name="Sparling R."/>
        </authorList>
    </citation>
    <scope>NUCLEOTIDE SEQUENCE [LARGE SCALE GENOMIC DNA]</scope>
    <source>
        <strain evidence="10 11">DSM 2910</strain>
    </source>
</reference>
<dbReference type="SMART" id="SM00850">
    <property type="entry name" value="LytTR"/>
    <property type="match status" value="1"/>
</dbReference>
<keyword evidence="4" id="KW-0010">Activator</keyword>